<feature type="compositionally biased region" description="Polar residues" evidence="1">
    <location>
        <begin position="18"/>
        <end position="29"/>
    </location>
</feature>
<dbReference type="Proteomes" id="UP001519460">
    <property type="component" value="Unassembled WGS sequence"/>
</dbReference>
<sequence>MFAFLFFCKPEISASQTADSSRNIASTYPDSAGSADEQESLQVVPTCVLFRTPETRRRSEVFYTPEIHRTPSVRRTPYVKYGQRVLGQLQLPLSLQNVSPDGTVEEDDIHYVVYRADTAHRHHGNSFQSFKPSGEYEERMDLFS</sequence>
<protein>
    <recommendedName>
        <fullName evidence="4">Pheromone biosynthesis activating neuropeptide</fullName>
    </recommendedName>
</protein>
<keyword evidence="3" id="KW-1185">Reference proteome</keyword>
<organism evidence="2 3">
    <name type="scientific">Batillaria attramentaria</name>
    <dbReference type="NCBI Taxonomy" id="370345"/>
    <lineage>
        <taxon>Eukaryota</taxon>
        <taxon>Metazoa</taxon>
        <taxon>Spiralia</taxon>
        <taxon>Lophotrochozoa</taxon>
        <taxon>Mollusca</taxon>
        <taxon>Gastropoda</taxon>
        <taxon>Caenogastropoda</taxon>
        <taxon>Sorbeoconcha</taxon>
        <taxon>Cerithioidea</taxon>
        <taxon>Batillariidae</taxon>
        <taxon>Batillaria</taxon>
    </lineage>
</organism>
<evidence type="ECO:0000313" key="2">
    <source>
        <dbReference type="EMBL" id="KAK7507912.1"/>
    </source>
</evidence>
<accession>A0ABD0M972</accession>
<reference evidence="2 3" key="1">
    <citation type="journal article" date="2023" name="Sci. Data">
        <title>Genome assembly of the Korean intertidal mud-creeper Batillaria attramentaria.</title>
        <authorList>
            <person name="Patra A.K."/>
            <person name="Ho P.T."/>
            <person name="Jun S."/>
            <person name="Lee S.J."/>
            <person name="Kim Y."/>
            <person name="Won Y.J."/>
        </authorList>
    </citation>
    <scope>NUCLEOTIDE SEQUENCE [LARGE SCALE GENOMIC DNA]</scope>
    <source>
        <strain evidence="2">Wonlab-2016</strain>
    </source>
</reference>
<evidence type="ECO:0008006" key="4">
    <source>
        <dbReference type="Google" id="ProtNLM"/>
    </source>
</evidence>
<feature type="region of interest" description="Disordered" evidence="1">
    <location>
        <begin position="18"/>
        <end position="37"/>
    </location>
</feature>
<name>A0ABD0M972_9CAEN</name>
<proteinExistence type="predicted"/>
<gene>
    <name evidence="2" type="ORF">BaRGS_00000877</name>
</gene>
<evidence type="ECO:0000313" key="3">
    <source>
        <dbReference type="Proteomes" id="UP001519460"/>
    </source>
</evidence>
<comment type="caution">
    <text evidence="2">The sequence shown here is derived from an EMBL/GenBank/DDBJ whole genome shotgun (WGS) entry which is preliminary data.</text>
</comment>
<dbReference type="EMBL" id="JACVVK020000003">
    <property type="protein sequence ID" value="KAK7507912.1"/>
    <property type="molecule type" value="Genomic_DNA"/>
</dbReference>
<dbReference type="AlphaFoldDB" id="A0ABD0M972"/>
<evidence type="ECO:0000256" key="1">
    <source>
        <dbReference type="SAM" id="MobiDB-lite"/>
    </source>
</evidence>